<reference evidence="1" key="2">
    <citation type="submission" date="2016-06" db="EMBL/GenBank/DDBJ databases">
        <title>The genome of a short-lived fish provides insights into sex chromosome evolution and the genetic control of aging.</title>
        <authorList>
            <person name="Reichwald K."/>
            <person name="Felder M."/>
            <person name="Petzold A."/>
            <person name="Koch P."/>
            <person name="Groth M."/>
            <person name="Platzer M."/>
        </authorList>
    </citation>
    <scope>NUCLEOTIDE SEQUENCE</scope>
    <source>
        <tissue evidence="1">Brain</tissue>
    </source>
</reference>
<dbReference type="EMBL" id="HAEG01005252">
    <property type="protein sequence ID" value="SBR73659.1"/>
    <property type="molecule type" value="Transcribed_RNA"/>
</dbReference>
<dbReference type="AlphaFoldDB" id="A0A1A8NXS4"/>
<feature type="non-terminal residue" evidence="1">
    <location>
        <position position="70"/>
    </location>
</feature>
<feature type="non-terminal residue" evidence="1">
    <location>
        <position position="1"/>
    </location>
</feature>
<protein>
    <submittedName>
        <fullName evidence="1">Gypsy retrotransposon integrase 1</fullName>
    </submittedName>
</protein>
<evidence type="ECO:0000313" key="1">
    <source>
        <dbReference type="EMBL" id="SBR73659.1"/>
    </source>
</evidence>
<organism evidence="1">
    <name type="scientific">Nothobranchius pienaari</name>
    <dbReference type="NCBI Taxonomy" id="704102"/>
    <lineage>
        <taxon>Eukaryota</taxon>
        <taxon>Metazoa</taxon>
        <taxon>Chordata</taxon>
        <taxon>Craniata</taxon>
        <taxon>Vertebrata</taxon>
        <taxon>Euteleostomi</taxon>
        <taxon>Actinopterygii</taxon>
        <taxon>Neopterygii</taxon>
        <taxon>Teleostei</taxon>
        <taxon>Neoteleostei</taxon>
        <taxon>Acanthomorphata</taxon>
        <taxon>Ovalentaria</taxon>
        <taxon>Atherinomorphae</taxon>
        <taxon>Cyprinodontiformes</taxon>
        <taxon>Nothobranchiidae</taxon>
        <taxon>Nothobranchius</taxon>
    </lineage>
</organism>
<reference evidence="1" key="1">
    <citation type="submission" date="2016-05" db="EMBL/GenBank/DDBJ databases">
        <authorList>
            <person name="Lavstsen T."/>
            <person name="Jespersen J.S."/>
        </authorList>
    </citation>
    <scope>NUCLEOTIDE SEQUENCE</scope>
    <source>
        <tissue evidence="1">Brain</tissue>
    </source>
</reference>
<accession>A0A1A8NXS4</accession>
<proteinExistence type="predicted"/>
<name>A0A1A8NXS4_9TELE</name>
<gene>
    <name evidence="1" type="primary">GIN1</name>
</gene>
<sequence length="70" mass="8119">SLYLTTVCTTYEIKRTNENKYASFFANHSSEMEKVMRKVYFSPKHQGSYGGVERFRTGLQREIGEKVSSD</sequence>